<evidence type="ECO:0000313" key="2">
    <source>
        <dbReference type="Proteomes" id="UP000265520"/>
    </source>
</evidence>
<name>A0A392QDG4_9FABA</name>
<protein>
    <submittedName>
        <fullName evidence="1">NLI interacting factor-like phosphatase</fullName>
    </submittedName>
</protein>
<proteinExistence type="predicted"/>
<dbReference type="Proteomes" id="UP000265520">
    <property type="component" value="Unassembled WGS sequence"/>
</dbReference>
<evidence type="ECO:0000313" key="1">
    <source>
        <dbReference type="EMBL" id="MCI21887.1"/>
    </source>
</evidence>
<feature type="non-terminal residue" evidence="1">
    <location>
        <position position="1"/>
    </location>
</feature>
<sequence>PNGELCEYLKGVAEAEDVQSYVKNNAFGIPAINLKSSGHPEWNFYFKVRYLDGI</sequence>
<accession>A0A392QDG4</accession>
<organism evidence="1 2">
    <name type="scientific">Trifolium medium</name>
    <dbReference type="NCBI Taxonomy" id="97028"/>
    <lineage>
        <taxon>Eukaryota</taxon>
        <taxon>Viridiplantae</taxon>
        <taxon>Streptophyta</taxon>
        <taxon>Embryophyta</taxon>
        <taxon>Tracheophyta</taxon>
        <taxon>Spermatophyta</taxon>
        <taxon>Magnoliopsida</taxon>
        <taxon>eudicotyledons</taxon>
        <taxon>Gunneridae</taxon>
        <taxon>Pentapetalae</taxon>
        <taxon>rosids</taxon>
        <taxon>fabids</taxon>
        <taxon>Fabales</taxon>
        <taxon>Fabaceae</taxon>
        <taxon>Papilionoideae</taxon>
        <taxon>50 kb inversion clade</taxon>
        <taxon>NPAAA clade</taxon>
        <taxon>Hologalegina</taxon>
        <taxon>IRL clade</taxon>
        <taxon>Trifolieae</taxon>
        <taxon>Trifolium</taxon>
    </lineage>
</organism>
<dbReference type="AlphaFoldDB" id="A0A392QDG4"/>
<reference evidence="1 2" key="1">
    <citation type="journal article" date="2018" name="Front. Plant Sci.">
        <title>Red Clover (Trifolium pratense) and Zigzag Clover (T. medium) - A Picture of Genomic Similarities and Differences.</title>
        <authorList>
            <person name="Dluhosova J."/>
            <person name="Istvanek J."/>
            <person name="Nedelnik J."/>
            <person name="Repkova J."/>
        </authorList>
    </citation>
    <scope>NUCLEOTIDE SEQUENCE [LARGE SCALE GENOMIC DNA]</scope>
    <source>
        <strain evidence="2">cv. 10/8</strain>
        <tissue evidence="1">Leaf</tissue>
    </source>
</reference>
<comment type="caution">
    <text evidence="1">The sequence shown here is derived from an EMBL/GenBank/DDBJ whole genome shotgun (WGS) entry which is preliminary data.</text>
</comment>
<keyword evidence="2" id="KW-1185">Reference proteome</keyword>
<dbReference type="EMBL" id="LXQA010127329">
    <property type="protein sequence ID" value="MCI21887.1"/>
    <property type="molecule type" value="Genomic_DNA"/>
</dbReference>